<keyword evidence="3 6" id="KW-0812">Transmembrane</keyword>
<feature type="transmembrane region" description="Helical" evidence="6">
    <location>
        <begin position="122"/>
        <end position="142"/>
    </location>
</feature>
<dbReference type="InterPro" id="IPR011701">
    <property type="entry name" value="MFS"/>
</dbReference>
<dbReference type="PANTHER" id="PTHR43124">
    <property type="entry name" value="PURINE EFFLUX PUMP PBUE"/>
    <property type="match status" value="1"/>
</dbReference>
<keyword evidence="4 6" id="KW-1133">Transmembrane helix</keyword>
<dbReference type="PROSITE" id="PS50850">
    <property type="entry name" value="MFS"/>
    <property type="match status" value="1"/>
</dbReference>
<dbReference type="GeneID" id="78527706"/>
<evidence type="ECO:0000256" key="1">
    <source>
        <dbReference type="ARBA" id="ARBA00004651"/>
    </source>
</evidence>
<evidence type="ECO:0000256" key="6">
    <source>
        <dbReference type="SAM" id="Phobius"/>
    </source>
</evidence>
<feature type="transmembrane region" description="Helical" evidence="6">
    <location>
        <begin position="260"/>
        <end position="281"/>
    </location>
</feature>
<feature type="transmembrane region" description="Helical" evidence="6">
    <location>
        <begin position="154"/>
        <end position="172"/>
    </location>
</feature>
<evidence type="ECO:0000256" key="5">
    <source>
        <dbReference type="ARBA" id="ARBA00023136"/>
    </source>
</evidence>
<evidence type="ECO:0000259" key="7">
    <source>
        <dbReference type="PROSITE" id="PS50850"/>
    </source>
</evidence>
<dbReference type="SUPFAM" id="SSF103473">
    <property type="entry name" value="MFS general substrate transporter"/>
    <property type="match status" value="1"/>
</dbReference>
<evidence type="ECO:0000313" key="9">
    <source>
        <dbReference type="Proteomes" id="UP000032025"/>
    </source>
</evidence>
<feature type="transmembrane region" description="Helical" evidence="6">
    <location>
        <begin position="97"/>
        <end position="116"/>
    </location>
</feature>
<reference evidence="8 9" key="1">
    <citation type="submission" date="2014-08" db="EMBL/GenBank/DDBJ databases">
        <title>Whole genome shotgun sequence of Sphingomonas paucimobilis NBRC 13935.</title>
        <authorList>
            <person name="Hosoyama A."/>
            <person name="Hashimoto M."/>
            <person name="Hosoyama Y."/>
            <person name="Noguchi M."/>
            <person name="Uohara A."/>
            <person name="Ohji S."/>
            <person name="Katano-Makiyama Y."/>
            <person name="Ichikawa N."/>
            <person name="Kimura A."/>
            <person name="Yamazoe A."/>
            <person name="Fujita N."/>
        </authorList>
    </citation>
    <scope>NUCLEOTIDE SEQUENCE [LARGE SCALE GENOMIC DNA]</scope>
    <source>
        <strain evidence="8 9">NBRC 13935</strain>
    </source>
</reference>
<feature type="transmembrane region" description="Helical" evidence="6">
    <location>
        <begin position="30"/>
        <end position="59"/>
    </location>
</feature>
<keyword evidence="5 6" id="KW-0472">Membrane</keyword>
<gene>
    <name evidence="8" type="ORF">SP6_61_00630</name>
</gene>
<keyword evidence="2" id="KW-1003">Cell membrane</keyword>
<sequence>MADGAGGAMAAPPPLAPAGGKPATGPMIGYAALASAIAVGIVGALVILVTPGFLALIAAQAGLDDRQLGYIAAWDINAMAAMIGVSTFLLPRWDWRISVGVGLALLVLGNLATAAAHDYAAIAAARVVAGAGEGIAVGFAFAAFGKAANPDRTFAVYLVLGALIGAGILLALPLAEAQIGPRMLFVANAALAALVALGLKWFPHGRRLEQDAEFGSGGGLDRRLATLSLISVFFYFFAISAVWSYSERIGQASGLDAQQIAHGLSLGTFAGMGGAALAGLLPRRAGRAWPLAISGAVTVVSYLLLVGSVSSTAFAIAMVLLLMSWNFAQPLLSGICCDADCEGRVVCAMGSIQTFGMGFGPAAVGMTLASGSYTLALWASCAVIAASLMLTIFAIRPHSVRNSL</sequence>
<dbReference type="InterPro" id="IPR020846">
    <property type="entry name" value="MFS_dom"/>
</dbReference>
<protein>
    <submittedName>
        <fullName evidence="8">DNA, contig: SP661</fullName>
    </submittedName>
</protein>
<accession>A0A0C9N824</accession>
<name>A0A0C9N824_SPHPI</name>
<feature type="transmembrane region" description="Helical" evidence="6">
    <location>
        <begin position="375"/>
        <end position="395"/>
    </location>
</feature>
<dbReference type="PANTHER" id="PTHR43124:SF10">
    <property type="entry name" value="PURINE EFFLUX PUMP PBUE"/>
    <property type="match status" value="1"/>
</dbReference>
<dbReference type="GO" id="GO:0005886">
    <property type="term" value="C:plasma membrane"/>
    <property type="evidence" value="ECO:0007669"/>
    <property type="project" value="UniProtKB-SubCell"/>
</dbReference>
<organism evidence="8 9">
    <name type="scientific">Sphingomonas paucimobilis NBRC 13935</name>
    <dbReference type="NCBI Taxonomy" id="1219050"/>
    <lineage>
        <taxon>Bacteria</taxon>
        <taxon>Pseudomonadati</taxon>
        <taxon>Pseudomonadota</taxon>
        <taxon>Alphaproteobacteria</taxon>
        <taxon>Sphingomonadales</taxon>
        <taxon>Sphingomonadaceae</taxon>
        <taxon>Sphingomonas</taxon>
    </lineage>
</organism>
<feature type="transmembrane region" description="Helical" evidence="6">
    <location>
        <begin position="71"/>
        <end position="90"/>
    </location>
</feature>
<proteinExistence type="predicted"/>
<feature type="domain" description="Major facilitator superfamily (MFS) profile" evidence="7">
    <location>
        <begin position="31"/>
        <end position="399"/>
    </location>
</feature>
<dbReference type="Proteomes" id="UP000032025">
    <property type="component" value="Unassembled WGS sequence"/>
</dbReference>
<dbReference type="EMBL" id="BBJS01000061">
    <property type="protein sequence ID" value="GAN15614.1"/>
    <property type="molecule type" value="Genomic_DNA"/>
</dbReference>
<evidence type="ECO:0000313" key="8">
    <source>
        <dbReference type="EMBL" id="GAN15614.1"/>
    </source>
</evidence>
<dbReference type="InterPro" id="IPR050189">
    <property type="entry name" value="MFS_Efflux_Transporters"/>
</dbReference>
<dbReference type="InterPro" id="IPR036259">
    <property type="entry name" value="MFS_trans_sf"/>
</dbReference>
<feature type="transmembrane region" description="Helical" evidence="6">
    <location>
        <begin position="224"/>
        <end position="245"/>
    </location>
</feature>
<keyword evidence="9" id="KW-1185">Reference proteome</keyword>
<feature type="transmembrane region" description="Helical" evidence="6">
    <location>
        <begin position="302"/>
        <end position="323"/>
    </location>
</feature>
<dbReference type="Gene3D" id="1.20.1250.20">
    <property type="entry name" value="MFS general substrate transporter like domains"/>
    <property type="match status" value="2"/>
</dbReference>
<evidence type="ECO:0000256" key="2">
    <source>
        <dbReference type="ARBA" id="ARBA00022475"/>
    </source>
</evidence>
<feature type="transmembrane region" description="Helical" evidence="6">
    <location>
        <begin position="184"/>
        <end position="203"/>
    </location>
</feature>
<evidence type="ECO:0000256" key="3">
    <source>
        <dbReference type="ARBA" id="ARBA00022692"/>
    </source>
</evidence>
<comment type="subcellular location">
    <subcellularLocation>
        <location evidence="1">Cell membrane</location>
        <topology evidence="1">Multi-pass membrane protein</topology>
    </subcellularLocation>
</comment>
<dbReference type="AlphaFoldDB" id="A0A0C9N824"/>
<comment type="caution">
    <text evidence="8">The sequence shown here is derived from an EMBL/GenBank/DDBJ whole genome shotgun (WGS) entry which is preliminary data.</text>
</comment>
<dbReference type="Pfam" id="PF07690">
    <property type="entry name" value="MFS_1"/>
    <property type="match status" value="1"/>
</dbReference>
<evidence type="ECO:0000256" key="4">
    <source>
        <dbReference type="ARBA" id="ARBA00022989"/>
    </source>
</evidence>
<dbReference type="GO" id="GO:0022857">
    <property type="term" value="F:transmembrane transporter activity"/>
    <property type="evidence" value="ECO:0007669"/>
    <property type="project" value="InterPro"/>
</dbReference>
<dbReference type="RefSeq" id="WP_007405571.1">
    <property type="nucleotide sequence ID" value="NZ_BBJS01000061.1"/>
</dbReference>